<keyword evidence="3" id="KW-0547">Nucleotide-binding</keyword>
<dbReference type="NCBIfam" id="NF009379">
    <property type="entry name" value="PRK12740.1-3"/>
    <property type="match status" value="1"/>
</dbReference>
<dbReference type="Pfam" id="PF14492">
    <property type="entry name" value="EFG_III"/>
    <property type="match status" value="1"/>
</dbReference>
<dbReference type="Gene3D" id="3.30.230.10">
    <property type="match status" value="1"/>
</dbReference>
<evidence type="ECO:0000256" key="3">
    <source>
        <dbReference type="ARBA" id="ARBA00022741"/>
    </source>
</evidence>
<dbReference type="CDD" id="cd04170">
    <property type="entry name" value="EF-G_bact"/>
    <property type="match status" value="1"/>
</dbReference>
<dbReference type="SUPFAM" id="SSF52540">
    <property type="entry name" value="P-loop containing nucleoside triphosphate hydrolases"/>
    <property type="match status" value="1"/>
</dbReference>
<dbReference type="SUPFAM" id="SSF54980">
    <property type="entry name" value="EF-G C-terminal domain-like"/>
    <property type="match status" value="2"/>
</dbReference>
<dbReference type="InterPro" id="IPR014721">
    <property type="entry name" value="Ribsml_uS5_D2-typ_fold_subgr"/>
</dbReference>
<keyword evidence="4 10" id="KW-0251">Elongation factor</keyword>
<dbReference type="CDD" id="cd04088">
    <property type="entry name" value="EFG_mtEFG_II"/>
    <property type="match status" value="1"/>
</dbReference>
<dbReference type="InterPro" id="IPR053905">
    <property type="entry name" value="EF-G-like_DII"/>
</dbReference>
<dbReference type="GO" id="GO:0003924">
    <property type="term" value="F:GTPase activity"/>
    <property type="evidence" value="ECO:0007669"/>
    <property type="project" value="InterPro"/>
</dbReference>
<dbReference type="InterPro" id="IPR005517">
    <property type="entry name" value="Transl_elong_EFG/EF2_IV"/>
</dbReference>
<comment type="function">
    <text evidence="7">Catalyzes the GTP-dependent ribosomal translocation step during translation elongation. During this step, the ribosome changes from the pre-translocational (PRE) to the post-translocational (POST) state as the newly formed A-site-bound peptidyl-tRNA and P-site-bound deacylated tRNA move to the P and E sites, respectively. Catalyzes the coordinated movement of the two tRNA molecules, the mRNA and conformational changes in the ribosome.</text>
</comment>
<evidence type="ECO:0000256" key="4">
    <source>
        <dbReference type="ARBA" id="ARBA00022768"/>
    </source>
</evidence>
<accession>A0A7C1XHL8</accession>
<proteinExistence type="inferred from homology"/>
<dbReference type="PRINTS" id="PR00315">
    <property type="entry name" value="ELONGATNFCT"/>
</dbReference>
<dbReference type="NCBIfam" id="NF009381">
    <property type="entry name" value="PRK12740.1-5"/>
    <property type="match status" value="1"/>
</dbReference>
<dbReference type="InterPro" id="IPR004540">
    <property type="entry name" value="Transl_elong_EFG/EF2"/>
</dbReference>
<dbReference type="InterPro" id="IPR000640">
    <property type="entry name" value="EFG_V-like"/>
</dbReference>
<dbReference type="InterPro" id="IPR047872">
    <property type="entry name" value="EFG_IV"/>
</dbReference>
<evidence type="ECO:0000259" key="9">
    <source>
        <dbReference type="PROSITE" id="PS51722"/>
    </source>
</evidence>
<dbReference type="NCBIfam" id="TIGR00484">
    <property type="entry name" value="EF-G"/>
    <property type="match status" value="1"/>
</dbReference>
<dbReference type="Pfam" id="PF03764">
    <property type="entry name" value="EFG_IV"/>
    <property type="match status" value="1"/>
</dbReference>
<evidence type="ECO:0000313" key="10">
    <source>
        <dbReference type="EMBL" id="HEF65971.1"/>
    </source>
</evidence>
<sequence>MKQYPPERIRNIGLFSHGGTGKTSLTEALLYATRTISRMGRVEEGTTVSDWDPDEHKRRISISLSIIPLEWREHKVNLIDTPGYFDFVGEVHSAMRIVDAALILMDATVGVEVGTEHMWELAEAHRLPRALVINKMDREHANFTKAFASARTAFGNRVVPMHLPIGQEKSFQGFVDVLSGQAYRYTENGALESTAVPDELVSSLDEFRTQLIEAACESDEELTLRYLEGDEISTDELRAGLRIAIASGAVVPVFVSATTALKGVLPLLDAIIDFFPAPGPTSATRADGQRIELTPDPSGPLAAIVFKTFADPFVGKLSYFRVYSGTLRTDSHAAVPQRGETERIGQLFVVRGKEQIPVGQIGPGDIGAVAKLQVTRTGDTLTDPGRPITLAGIEFPEPVFTVAVFPRTKTDLDKMGTALQRLLEEDPTLRVGRENQTGETLLSGLGESHIQIALDRMARKFGVQVDWSLPRIPYRETISVPVRRVEYKHKKQTGGHGQYGHVFLDLEPLPDADFEFHETIVGGVVPKQFIPAVEKGVREAMEEGVLAGYPVVNVKVTLVDGSYHSVDSSELSFKIAAAQAFRKGQAAAKPILLEPIMRLWVTVPDTYTGDVMSDLNGKRAQVLGMTPGENGRTTIEALVPLAELQRYATELRSLTQGRGTFRTEFSHYQPVPQHLAESIIQQSRARQAAVAS</sequence>
<gene>
    <name evidence="10" type="primary">fusA</name>
    <name evidence="10" type="ORF">ENP47_10290</name>
</gene>
<dbReference type="InterPro" id="IPR009000">
    <property type="entry name" value="Transl_B-barrel_sf"/>
</dbReference>
<feature type="domain" description="Tr-type G" evidence="9">
    <location>
        <begin position="7"/>
        <end position="281"/>
    </location>
</feature>
<evidence type="ECO:0000256" key="8">
    <source>
        <dbReference type="NCBIfam" id="TIGR00484"/>
    </source>
</evidence>
<dbReference type="InterPro" id="IPR041095">
    <property type="entry name" value="EFG_II"/>
</dbReference>
<comment type="caution">
    <text evidence="10">The sequence shown here is derived from an EMBL/GenBank/DDBJ whole genome shotgun (WGS) entry which is preliminary data.</text>
</comment>
<dbReference type="SUPFAM" id="SSF50447">
    <property type="entry name" value="Translation proteins"/>
    <property type="match status" value="1"/>
</dbReference>
<dbReference type="NCBIfam" id="NF009891">
    <property type="entry name" value="PRK13351.1-1"/>
    <property type="match status" value="1"/>
</dbReference>
<comment type="similarity">
    <text evidence="1">Belongs to the TRAFAC class translation factor GTPase superfamily. Classic translation factor GTPase family. EF-G/EF-2 subfamily.</text>
</comment>
<dbReference type="InterPro" id="IPR035647">
    <property type="entry name" value="EFG_III/V"/>
</dbReference>
<evidence type="ECO:0000256" key="5">
    <source>
        <dbReference type="ARBA" id="ARBA00022917"/>
    </source>
</evidence>
<dbReference type="NCBIfam" id="TIGR00231">
    <property type="entry name" value="small_GTP"/>
    <property type="match status" value="1"/>
</dbReference>
<protein>
    <recommendedName>
        <fullName evidence="2 8">Elongation factor G</fullName>
    </recommendedName>
</protein>
<dbReference type="Gene3D" id="3.30.70.240">
    <property type="match status" value="1"/>
</dbReference>
<dbReference type="PROSITE" id="PS51722">
    <property type="entry name" value="G_TR_2"/>
    <property type="match status" value="1"/>
</dbReference>
<dbReference type="CDD" id="cd01434">
    <property type="entry name" value="EFG_mtEFG1_IV"/>
    <property type="match status" value="1"/>
</dbReference>
<name>A0A7C1XHL8_THERO</name>
<evidence type="ECO:0000256" key="6">
    <source>
        <dbReference type="ARBA" id="ARBA00023134"/>
    </source>
</evidence>
<dbReference type="InterPro" id="IPR020568">
    <property type="entry name" value="Ribosomal_Su5_D2-typ_SF"/>
</dbReference>
<dbReference type="Gene3D" id="2.40.30.10">
    <property type="entry name" value="Translation factors"/>
    <property type="match status" value="1"/>
</dbReference>
<dbReference type="FunFam" id="3.30.70.240:FF:000001">
    <property type="entry name" value="Elongation factor G"/>
    <property type="match status" value="1"/>
</dbReference>
<dbReference type="InterPro" id="IPR009022">
    <property type="entry name" value="EFG_III"/>
</dbReference>
<dbReference type="SUPFAM" id="SSF54211">
    <property type="entry name" value="Ribosomal protein S5 domain 2-like"/>
    <property type="match status" value="1"/>
</dbReference>
<dbReference type="SMART" id="SM00889">
    <property type="entry name" value="EFG_IV"/>
    <property type="match status" value="1"/>
</dbReference>
<dbReference type="Gene3D" id="3.40.50.300">
    <property type="entry name" value="P-loop containing nucleotide triphosphate hydrolases"/>
    <property type="match status" value="1"/>
</dbReference>
<dbReference type="CDD" id="cd03713">
    <property type="entry name" value="EFG_mtEFG_C"/>
    <property type="match status" value="1"/>
</dbReference>
<dbReference type="CDD" id="cd16262">
    <property type="entry name" value="EFG_III"/>
    <property type="match status" value="1"/>
</dbReference>
<dbReference type="EMBL" id="DSJL01000011">
    <property type="protein sequence ID" value="HEF65971.1"/>
    <property type="molecule type" value="Genomic_DNA"/>
</dbReference>
<dbReference type="Pfam" id="PF00679">
    <property type="entry name" value="EFG_C"/>
    <property type="match status" value="1"/>
</dbReference>
<dbReference type="InterPro" id="IPR035649">
    <property type="entry name" value="EFG_V"/>
</dbReference>
<dbReference type="AlphaFoldDB" id="A0A7C1XHL8"/>
<evidence type="ECO:0000256" key="1">
    <source>
        <dbReference type="ARBA" id="ARBA00005870"/>
    </source>
</evidence>
<keyword evidence="6" id="KW-0342">GTP-binding</keyword>
<dbReference type="Pfam" id="PF22042">
    <property type="entry name" value="EF-G_D2"/>
    <property type="match status" value="1"/>
</dbReference>
<organism evidence="10">
    <name type="scientific">Thermomicrobium roseum</name>
    <dbReference type="NCBI Taxonomy" id="500"/>
    <lineage>
        <taxon>Bacteria</taxon>
        <taxon>Pseudomonadati</taxon>
        <taxon>Thermomicrobiota</taxon>
        <taxon>Thermomicrobia</taxon>
        <taxon>Thermomicrobiales</taxon>
        <taxon>Thermomicrobiaceae</taxon>
        <taxon>Thermomicrobium</taxon>
    </lineage>
</organism>
<dbReference type="Pfam" id="PF00009">
    <property type="entry name" value="GTP_EFTU"/>
    <property type="match status" value="1"/>
</dbReference>
<dbReference type="PANTHER" id="PTHR43261">
    <property type="entry name" value="TRANSLATION ELONGATION FACTOR G-RELATED"/>
    <property type="match status" value="1"/>
</dbReference>
<dbReference type="GO" id="GO:0003746">
    <property type="term" value="F:translation elongation factor activity"/>
    <property type="evidence" value="ECO:0007669"/>
    <property type="project" value="UniProtKB-UniRule"/>
</dbReference>
<dbReference type="GO" id="GO:0032790">
    <property type="term" value="P:ribosome disassembly"/>
    <property type="evidence" value="ECO:0007669"/>
    <property type="project" value="TreeGrafter"/>
</dbReference>
<dbReference type="InterPro" id="IPR000795">
    <property type="entry name" value="T_Tr_GTP-bd_dom"/>
</dbReference>
<evidence type="ECO:0000256" key="2">
    <source>
        <dbReference type="ARBA" id="ARBA00017872"/>
    </source>
</evidence>
<dbReference type="GO" id="GO:0005525">
    <property type="term" value="F:GTP binding"/>
    <property type="evidence" value="ECO:0007669"/>
    <property type="project" value="UniProtKB-UniRule"/>
</dbReference>
<dbReference type="SMART" id="SM00838">
    <property type="entry name" value="EFG_C"/>
    <property type="match status" value="1"/>
</dbReference>
<reference evidence="10" key="1">
    <citation type="journal article" date="2020" name="mSystems">
        <title>Genome- and Community-Level Interaction Insights into Carbon Utilization and Element Cycling Functions of Hydrothermarchaeota in Hydrothermal Sediment.</title>
        <authorList>
            <person name="Zhou Z."/>
            <person name="Liu Y."/>
            <person name="Xu W."/>
            <person name="Pan J."/>
            <person name="Luo Z.H."/>
            <person name="Li M."/>
        </authorList>
    </citation>
    <scope>NUCLEOTIDE SEQUENCE [LARGE SCALE GENOMIC DNA]</scope>
    <source>
        <strain evidence="10">SpSt-222</strain>
    </source>
</reference>
<dbReference type="Gene3D" id="3.30.70.870">
    <property type="entry name" value="Elongation Factor G (Translational Gtpase), domain 3"/>
    <property type="match status" value="1"/>
</dbReference>
<dbReference type="InterPro" id="IPR005225">
    <property type="entry name" value="Small_GTP-bd"/>
</dbReference>
<evidence type="ECO:0000256" key="7">
    <source>
        <dbReference type="ARBA" id="ARBA00024731"/>
    </source>
</evidence>
<dbReference type="InterPro" id="IPR027417">
    <property type="entry name" value="P-loop_NTPase"/>
</dbReference>
<dbReference type="FunFam" id="3.30.230.10:FF:000003">
    <property type="entry name" value="Elongation factor G"/>
    <property type="match status" value="1"/>
</dbReference>
<keyword evidence="5" id="KW-0648">Protein biosynthesis</keyword>
<dbReference type="PANTHER" id="PTHR43261:SF6">
    <property type="entry name" value="ELONGATION FACTOR G-LIKE PROTEIN"/>
    <property type="match status" value="1"/>
</dbReference>